<name>A0A2G8JMJ2_STIJA</name>
<comment type="caution">
    <text evidence="2">The sequence shown here is derived from an EMBL/GenBank/DDBJ whole genome shotgun (WGS) entry which is preliminary data.</text>
</comment>
<evidence type="ECO:0000256" key="1">
    <source>
        <dbReference type="SAM" id="Coils"/>
    </source>
</evidence>
<organism evidence="2 3">
    <name type="scientific">Stichopus japonicus</name>
    <name type="common">Sea cucumber</name>
    <dbReference type="NCBI Taxonomy" id="307972"/>
    <lineage>
        <taxon>Eukaryota</taxon>
        <taxon>Metazoa</taxon>
        <taxon>Echinodermata</taxon>
        <taxon>Eleutherozoa</taxon>
        <taxon>Echinozoa</taxon>
        <taxon>Holothuroidea</taxon>
        <taxon>Aspidochirotacea</taxon>
        <taxon>Aspidochirotida</taxon>
        <taxon>Stichopodidae</taxon>
        <taxon>Apostichopus</taxon>
    </lineage>
</organism>
<dbReference type="EMBL" id="MRZV01001577">
    <property type="protein sequence ID" value="PIK37001.1"/>
    <property type="molecule type" value="Genomic_DNA"/>
</dbReference>
<dbReference type="OrthoDB" id="10671063at2759"/>
<dbReference type="PANTHER" id="PTHR25462:SF296">
    <property type="entry name" value="MEIOTIC P26, ISOFORM F"/>
    <property type="match status" value="1"/>
</dbReference>
<evidence type="ECO:0000313" key="2">
    <source>
        <dbReference type="EMBL" id="PIK37001.1"/>
    </source>
</evidence>
<accession>A0A2G8JMJ2</accession>
<dbReference type="PANTHER" id="PTHR25462">
    <property type="entry name" value="BONUS, ISOFORM C-RELATED"/>
    <property type="match status" value="1"/>
</dbReference>
<protein>
    <recommendedName>
        <fullName evidence="4">B box-type domain-containing protein</fullName>
    </recommendedName>
</protein>
<keyword evidence="1" id="KW-0175">Coiled coil</keyword>
<feature type="coiled-coil region" evidence="1">
    <location>
        <begin position="129"/>
        <end position="156"/>
    </location>
</feature>
<evidence type="ECO:0008006" key="4">
    <source>
        <dbReference type="Google" id="ProtNLM"/>
    </source>
</evidence>
<dbReference type="InterPro" id="IPR047153">
    <property type="entry name" value="TRIM45/56/19-like"/>
</dbReference>
<reference evidence="2 3" key="1">
    <citation type="journal article" date="2017" name="PLoS Biol.">
        <title>The sea cucumber genome provides insights into morphological evolution and visceral regeneration.</title>
        <authorList>
            <person name="Zhang X."/>
            <person name="Sun L."/>
            <person name="Yuan J."/>
            <person name="Sun Y."/>
            <person name="Gao Y."/>
            <person name="Zhang L."/>
            <person name="Li S."/>
            <person name="Dai H."/>
            <person name="Hamel J.F."/>
            <person name="Liu C."/>
            <person name="Yu Y."/>
            <person name="Liu S."/>
            <person name="Lin W."/>
            <person name="Guo K."/>
            <person name="Jin S."/>
            <person name="Xu P."/>
            <person name="Storey K.B."/>
            <person name="Huan P."/>
            <person name="Zhang T."/>
            <person name="Zhou Y."/>
            <person name="Zhang J."/>
            <person name="Lin C."/>
            <person name="Li X."/>
            <person name="Xing L."/>
            <person name="Huo D."/>
            <person name="Sun M."/>
            <person name="Wang L."/>
            <person name="Mercier A."/>
            <person name="Li F."/>
            <person name="Yang H."/>
            <person name="Xiang J."/>
        </authorList>
    </citation>
    <scope>NUCLEOTIDE SEQUENCE [LARGE SCALE GENOMIC DNA]</scope>
    <source>
        <strain evidence="2">Shaxun</strain>
        <tissue evidence="2">Muscle</tissue>
    </source>
</reference>
<gene>
    <name evidence="2" type="ORF">BSL78_26159</name>
</gene>
<sequence>MKKLAEIVTTYQTTITKEPAKQSAEEEDNEDIPSFEHCKHKEGKNMLLCVTCCMYVCYECTYFDHNDHQVFSEDDFGDEIEIYRRLIEDELNEVNRMIDLFEQNVYVREESMVSEEIRNEITTITKKFRESMDHQLDTAEKELSKMKKARENALKETDRELRHLSSLSKKISAKIESKTNKADLVVLQKINSFNDQISDGIKKAKIINETMQDVEINVHFRPKSLSARYISITVGPVVGSVRVNKDQVVIVTDQRHQDKPAIRLSCVSCDNTSHVNWSHVIESAYFLGYGKKLPRVAVCNNLLVLPSKIFILVGCGTKIFQVEVREPKDTCYYCSCTAKDIDLTDGSEITYINVILSPQLPAGVLVTDSVSNSITRLDRDLMPVETLELEEKPHVASGFFDQKFTYAFSDGKVVKLINGSSPKQAVRTLESPSGKETFYPVSMFHDAAAFSILWKGEGTAGEHRKPYKVMVYRSKGDLVRISCEQDQGTCSMRSEAVGISFVKNHGLICLSDGKVIPYDTL</sequence>
<proteinExistence type="predicted"/>
<dbReference type="AlphaFoldDB" id="A0A2G8JMJ2"/>
<dbReference type="Proteomes" id="UP000230750">
    <property type="component" value="Unassembled WGS sequence"/>
</dbReference>
<dbReference type="SUPFAM" id="SSF57845">
    <property type="entry name" value="B-box zinc-binding domain"/>
    <property type="match status" value="1"/>
</dbReference>
<keyword evidence="3" id="KW-1185">Reference proteome</keyword>
<evidence type="ECO:0000313" key="3">
    <source>
        <dbReference type="Proteomes" id="UP000230750"/>
    </source>
</evidence>